<dbReference type="InterPro" id="IPR029063">
    <property type="entry name" value="SAM-dependent_MTases_sf"/>
</dbReference>
<keyword evidence="3" id="KW-1185">Reference proteome</keyword>
<keyword evidence="1" id="KW-0732">Signal</keyword>
<dbReference type="Proteomes" id="UP001268683">
    <property type="component" value="Chromosome"/>
</dbReference>
<dbReference type="PIRSF" id="PIRSF031679">
    <property type="entry name" value="Mtase_Alr7345_prd"/>
    <property type="match status" value="1"/>
</dbReference>
<evidence type="ECO:0000313" key="3">
    <source>
        <dbReference type="Proteomes" id="UP001268683"/>
    </source>
</evidence>
<dbReference type="InterPro" id="IPR016980">
    <property type="entry name" value="S-AdoMet-dep_MeTrfase_Alr7345"/>
</dbReference>
<accession>A0AA52EGX8</accession>
<dbReference type="KEGG" id="tmk:QGN29_12220"/>
<protein>
    <recommendedName>
        <fullName evidence="4">Methyltransferase</fullName>
    </recommendedName>
</protein>
<gene>
    <name evidence="2" type="ORF">QGN29_12220</name>
</gene>
<evidence type="ECO:0000313" key="2">
    <source>
        <dbReference type="EMBL" id="WND02314.1"/>
    </source>
</evidence>
<evidence type="ECO:0008006" key="4">
    <source>
        <dbReference type="Google" id="ProtNLM"/>
    </source>
</evidence>
<feature type="chain" id="PRO_5041340481" description="Methyltransferase" evidence="1">
    <location>
        <begin position="27"/>
        <end position="252"/>
    </location>
</feature>
<dbReference type="Gene3D" id="3.40.50.150">
    <property type="entry name" value="Vaccinia Virus protein VP39"/>
    <property type="match status" value="1"/>
</dbReference>
<dbReference type="CDD" id="cd02440">
    <property type="entry name" value="AdoMet_MTases"/>
    <property type="match status" value="1"/>
</dbReference>
<proteinExistence type="predicted"/>
<name>A0AA52EGX8_9PROT</name>
<evidence type="ECO:0000256" key="1">
    <source>
        <dbReference type="SAM" id="SignalP"/>
    </source>
</evidence>
<dbReference type="EMBL" id="CP123872">
    <property type="protein sequence ID" value="WND02314.1"/>
    <property type="molecule type" value="Genomic_DNA"/>
</dbReference>
<feature type="signal peptide" evidence="1">
    <location>
        <begin position="1"/>
        <end position="26"/>
    </location>
</feature>
<sequence>MPIMKNILKASVLGTILLSPIAISHASTYADSIAEALANNDRTPTHLAFDPNRKPAEILKFAGVKNGMTVLDINASRGYYSEILSGVVGKNGKVIAHNGPAYWGFIKKQSPESFKSMPNVVELHDGNEAVTAEENSVDVALSALAYHDYYMDHLKYTAEDVMKINKSVYDALKPGGVYVVIDHVGPKDAPNEVVSKLHRIDPARVKNELVAAGFTFVEESKLLANPDNPADKSWFGAKVRYSTDRFIYKFKK</sequence>
<dbReference type="AlphaFoldDB" id="A0AA52EGX8"/>
<reference evidence="2" key="1">
    <citation type="submission" date="2023-04" db="EMBL/GenBank/DDBJ databases">
        <title>Complete genome sequence of Temperatibacter marinus.</title>
        <authorList>
            <person name="Rong J.-C."/>
            <person name="Yi M.-L."/>
            <person name="Zhao Q."/>
        </authorList>
    </citation>
    <scope>NUCLEOTIDE SEQUENCE</scope>
    <source>
        <strain evidence="2">NBRC 110045</strain>
    </source>
</reference>
<dbReference type="RefSeq" id="WP_310798150.1">
    <property type="nucleotide sequence ID" value="NZ_CP123872.1"/>
</dbReference>
<organism evidence="2 3">
    <name type="scientific">Temperatibacter marinus</name>
    <dbReference type="NCBI Taxonomy" id="1456591"/>
    <lineage>
        <taxon>Bacteria</taxon>
        <taxon>Pseudomonadati</taxon>
        <taxon>Pseudomonadota</taxon>
        <taxon>Alphaproteobacteria</taxon>
        <taxon>Kordiimonadales</taxon>
        <taxon>Temperatibacteraceae</taxon>
        <taxon>Temperatibacter</taxon>
    </lineage>
</organism>
<dbReference type="SUPFAM" id="SSF53335">
    <property type="entry name" value="S-adenosyl-L-methionine-dependent methyltransferases"/>
    <property type="match status" value="1"/>
</dbReference>